<dbReference type="GO" id="GO:0005506">
    <property type="term" value="F:iron ion binding"/>
    <property type="evidence" value="ECO:0007669"/>
    <property type="project" value="InterPro"/>
</dbReference>
<dbReference type="EMBL" id="KF900355">
    <property type="protein sequence ID" value="AIE91998.1"/>
    <property type="molecule type" value="Genomic_DNA"/>
</dbReference>
<evidence type="ECO:0000256" key="1">
    <source>
        <dbReference type="ARBA" id="ARBA00023004"/>
    </source>
</evidence>
<dbReference type="InterPro" id="IPR007457">
    <property type="entry name" value="Fe_traffick_prot_YggX"/>
</dbReference>
<dbReference type="Gene3D" id="1.10.3880.10">
    <property type="entry name" value="Fe(II) trafficking protein YggX"/>
    <property type="match status" value="1"/>
</dbReference>
<proteinExistence type="predicted"/>
<reference evidence="2" key="1">
    <citation type="journal article" date="2014" name="Genome Biol. Evol.">
        <title>Pangenome evidence for extensive interdomain horizontal transfer affecting lineage core and shell genes in uncultured planktonic thaumarchaeota and euryarchaeota.</title>
        <authorList>
            <person name="Deschamps P."/>
            <person name="Zivanovic Y."/>
            <person name="Moreira D."/>
            <person name="Rodriguez-Valera F."/>
            <person name="Lopez-Garcia P."/>
        </authorList>
    </citation>
    <scope>NUCLEOTIDE SEQUENCE</scope>
</reference>
<dbReference type="SUPFAM" id="SSF111148">
    <property type="entry name" value="YggX-like"/>
    <property type="match status" value="1"/>
</dbReference>
<dbReference type="PANTHER" id="PTHR36965:SF1">
    <property type="entry name" value="FE(2+)-TRAFFICKING PROTEIN-RELATED"/>
    <property type="match status" value="1"/>
</dbReference>
<sequence length="79" mass="9577">MIDCIKCKMSKESIEIMNFKGDLGVEIKESVCNECFLEWENDMQMKVMNEYRLDLSNKEHREFLIKKMREFFTLIETEL</sequence>
<evidence type="ECO:0008006" key="3">
    <source>
        <dbReference type="Google" id="ProtNLM"/>
    </source>
</evidence>
<dbReference type="AlphaFoldDB" id="A0A075FL70"/>
<dbReference type="PANTHER" id="PTHR36965">
    <property type="entry name" value="FE(2+)-TRAFFICKING PROTEIN-RELATED"/>
    <property type="match status" value="1"/>
</dbReference>
<dbReference type="InterPro" id="IPR036766">
    <property type="entry name" value="Fe_traffick_prot_YggX_sf"/>
</dbReference>
<accession>A0A075FL70</accession>
<keyword evidence="1" id="KW-0408">Iron</keyword>
<organism evidence="2">
    <name type="scientific">uncultured marine thaumarchaeote AD1000_19_G07</name>
    <dbReference type="NCBI Taxonomy" id="1455897"/>
    <lineage>
        <taxon>Archaea</taxon>
        <taxon>Nitrososphaerota</taxon>
        <taxon>environmental samples</taxon>
    </lineage>
</organism>
<name>A0A075FL70_9ARCH</name>
<evidence type="ECO:0000313" key="2">
    <source>
        <dbReference type="EMBL" id="AIE91998.1"/>
    </source>
</evidence>
<dbReference type="Pfam" id="PF04362">
    <property type="entry name" value="Iron_traffic"/>
    <property type="match status" value="1"/>
</dbReference>
<dbReference type="GO" id="GO:0034599">
    <property type="term" value="P:cellular response to oxidative stress"/>
    <property type="evidence" value="ECO:0007669"/>
    <property type="project" value="TreeGrafter"/>
</dbReference>
<dbReference type="GO" id="GO:0005829">
    <property type="term" value="C:cytosol"/>
    <property type="evidence" value="ECO:0007669"/>
    <property type="project" value="TreeGrafter"/>
</dbReference>
<protein>
    <recommendedName>
        <fullName evidence="3">Fe-S cluster protector protein</fullName>
    </recommendedName>
</protein>